<dbReference type="EMBL" id="CAADEX010000179">
    <property type="protein sequence ID" value="VFJ66871.1"/>
    <property type="molecule type" value="Genomic_DNA"/>
</dbReference>
<protein>
    <submittedName>
        <fullName evidence="4">Mannose-1-phosphate guanylyltransferase (GDP) /mannose-6-phosphate isomerase, type 2</fullName>
    </submittedName>
</protein>
<dbReference type="Pfam" id="PF01050">
    <property type="entry name" value="MannoseP_isomer"/>
    <property type="match status" value="1"/>
</dbReference>
<reference evidence="4" key="1">
    <citation type="submission" date="2019-02" db="EMBL/GenBank/DDBJ databases">
        <authorList>
            <person name="Gruber-Vodicka R. H."/>
            <person name="Seah K. B. B."/>
        </authorList>
    </citation>
    <scope>NUCLEOTIDE SEQUENCE</scope>
    <source>
        <strain evidence="4">BECK_DK161</strain>
        <strain evidence="5">BECK_DK47</strain>
    </source>
</reference>
<evidence type="ECO:0000259" key="1">
    <source>
        <dbReference type="Pfam" id="PF00483"/>
    </source>
</evidence>
<dbReference type="FunFam" id="2.60.120.10:FF:000032">
    <property type="entry name" value="Mannose-1-phosphate guanylyltransferase/mannose-6-phosphate isomerase"/>
    <property type="match status" value="1"/>
</dbReference>
<dbReference type="SUPFAM" id="SSF51182">
    <property type="entry name" value="RmlC-like cupins"/>
    <property type="match status" value="1"/>
</dbReference>
<proteinExistence type="predicted"/>
<dbReference type="EMBL" id="CAADEY010000018">
    <property type="protein sequence ID" value="VFJ47547.1"/>
    <property type="molecule type" value="Genomic_DNA"/>
</dbReference>
<dbReference type="InterPro" id="IPR054566">
    <property type="entry name" value="ManC/GMP-like_b-helix"/>
</dbReference>
<dbReference type="Pfam" id="PF00483">
    <property type="entry name" value="NTP_transferase"/>
    <property type="match status" value="1"/>
</dbReference>
<dbReference type="InterPro" id="IPR049577">
    <property type="entry name" value="GMPP_N"/>
</dbReference>
<dbReference type="CDD" id="cd02213">
    <property type="entry name" value="cupin_PMI_typeII_C"/>
    <property type="match status" value="1"/>
</dbReference>
<organism evidence="4">
    <name type="scientific">Candidatus Kentrum sp. DK</name>
    <dbReference type="NCBI Taxonomy" id="2126562"/>
    <lineage>
        <taxon>Bacteria</taxon>
        <taxon>Pseudomonadati</taxon>
        <taxon>Pseudomonadota</taxon>
        <taxon>Gammaproteobacteria</taxon>
        <taxon>Candidatus Kentrum</taxon>
    </lineage>
</organism>
<evidence type="ECO:0000313" key="5">
    <source>
        <dbReference type="EMBL" id="VFJ66871.1"/>
    </source>
</evidence>
<dbReference type="InterPro" id="IPR014710">
    <property type="entry name" value="RmlC-like_jellyroll"/>
</dbReference>
<dbReference type="InterPro" id="IPR051161">
    <property type="entry name" value="Mannose-6P_isomerase_type2"/>
</dbReference>
<dbReference type="GO" id="GO:0009298">
    <property type="term" value="P:GDP-mannose biosynthetic process"/>
    <property type="evidence" value="ECO:0007669"/>
    <property type="project" value="TreeGrafter"/>
</dbReference>
<dbReference type="GO" id="GO:0004475">
    <property type="term" value="F:mannose-1-phosphate guanylyltransferase (GTP) activity"/>
    <property type="evidence" value="ECO:0007669"/>
    <property type="project" value="InterPro"/>
</dbReference>
<dbReference type="PANTHER" id="PTHR46390:SF1">
    <property type="entry name" value="MANNOSE-1-PHOSPHATE GUANYLYLTRANSFERASE"/>
    <property type="match status" value="1"/>
</dbReference>
<dbReference type="InterPro" id="IPR029044">
    <property type="entry name" value="Nucleotide-diphossugar_trans"/>
</dbReference>
<keyword evidence="4" id="KW-0413">Isomerase</keyword>
<dbReference type="CDD" id="cd02509">
    <property type="entry name" value="GDP-M1P_Guanylyltransferase"/>
    <property type="match status" value="1"/>
</dbReference>
<name>A0A450S6N7_9GAMM</name>
<feature type="domain" description="Nucleotidyl transferase" evidence="1">
    <location>
        <begin position="3"/>
        <end position="334"/>
    </location>
</feature>
<accession>A0A450S6N7</accession>
<feature type="domain" description="MannoseP isomerase/GMP-like beta-helix" evidence="3">
    <location>
        <begin position="351"/>
        <end position="398"/>
    </location>
</feature>
<dbReference type="InterPro" id="IPR001538">
    <property type="entry name" value="Man6P_isomerase-2_C"/>
</dbReference>
<dbReference type="GO" id="GO:0005976">
    <property type="term" value="P:polysaccharide metabolic process"/>
    <property type="evidence" value="ECO:0007669"/>
    <property type="project" value="InterPro"/>
</dbReference>
<dbReference type="SUPFAM" id="SSF53448">
    <property type="entry name" value="Nucleotide-diphospho-sugar transferases"/>
    <property type="match status" value="1"/>
</dbReference>
<keyword evidence="4" id="KW-0808">Transferase</keyword>
<feature type="domain" description="Mannose-6-phosphate isomerase type II C-terminal" evidence="2">
    <location>
        <begin position="404"/>
        <end position="516"/>
    </location>
</feature>
<dbReference type="Pfam" id="PF22640">
    <property type="entry name" value="ManC_GMP_beta-helix"/>
    <property type="match status" value="1"/>
</dbReference>
<dbReference type="Gene3D" id="2.60.120.10">
    <property type="entry name" value="Jelly Rolls"/>
    <property type="match status" value="1"/>
</dbReference>
<gene>
    <name evidence="5" type="ORF">BECKDK2373B_GA0170837_11794</name>
    <name evidence="4" type="ORF">BECKDK2373C_GA0170839_101854</name>
</gene>
<keyword evidence="4" id="KW-0548">Nucleotidyltransferase</keyword>
<dbReference type="AlphaFoldDB" id="A0A450S6N7"/>
<dbReference type="InterPro" id="IPR005835">
    <property type="entry name" value="NTP_transferase_dom"/>
</dbReference>
<evidence type="ECO:0000313" key="4">
    <source>
        <dbReference type="EMBL" id="VFJ47547.1"/>
    </source>
</evidence>
<sequence length="520" mass="56466">MIPVILCGGAGTRLWPLSRKSFPKQFVPLINGKSLLRLTLERVSRVGGAAADDVVCVTAEAHRFLVREAMEAAGTAGPIVLEPVARNTAAAMALASLHVQEKDGSDPLLLFCPSDHHIPDIPAFDRVVQQGLIPAESGAIVTFGITPGFPSTAYGYIRQGARRPDGSHRVGAFMEKPDAEKARDLLLGGDVLWNAGIFLLRASTLLGALGRYAPDILAACEQAMAGAHRESIAHRSGSDKKADAPSGWRAADGGDFIFVRPERGALEGCRSQSIDYAVMEKLVHPAPPDTEKCPGSCSEPSIKAGGEGLEMVVVPFSGQWSDVGNWNAVAELTPPDEQGNRIEGRGEALFSENTYIHAPHRPVAVLGARDLLIIDTPDALLVADVRRAEQVRDVLARLEKDGYAEATTHRRVARPWGWYDRVDVGERFQVKHIGVKPGASLSLQKHHHRAEHWIIIRGTAEVTHGEKTFLLSENQSTYTPIGEIHRLRNPGVIELELIEVQSGAYLGEDDIVRMEDHYGR</sequence>
<evidence type="ECO:0000259" key="2">
    <source>
        <dbReference type="Pfam" id="PF01050"/>
    </source>
</evidence>
<dbReference type="GO" id="GO:0016853">
    <property type="term" value="F:isomerase activity"/>
    <property type="evidence" value="ECO:0007669"/>
    <property type="project" value="UniProtKB-KW"/>
</dbReference>
<dbReference type="PANTHER" id="PTHR46390">
    <property type="entry name" value="MANNOSE-1-PHOSPHATE GUANYLYLTRANSFERASE"/>
    <property type="match status" value="1"/>
</dbReference>
<evidence type="ECO:0000259" key="3">
    <source>
        <dbReference type="Pfam" id="PF22640"/>
    </source>
</evidence>
<dbReference type="InterPro" id="IPR011051">
    <property type="entry name" value="RmlC_Cupin_sf"/>
</dbReference>
<dbReference type="Gene3D" id="3.90.550.10">
    <property type="entry name" value="Spore Coat Polysaccharide Biosynthesis Protein SpsA, Chain A"/>
    <property type="match status" value="1"/>
</dbReference>